<dbReference type="Pfam" id="PF00383">
    <property type="entry name" value="dCMP_cyt_deam_1"/>
    <property type="match status" value="1"/>
</dbReference>
<dbReference type="RefSeq" id="YP_009665705.1">
    <property type="nucleotide sequence ID" value="NC_043254.1"/>
</dbReference>
<dbReference type="GO" id="GO:0008270">
    <property type="term" value="F:zinc ion binding"/>
    <property type="evidence" value="ECO:0007669"/>
    <property type="project" value="InterPro"/>
</dbReference>
<name>Q6XM58_9PHYC</name>
<evidence type="ECO:0000313" key="4">
    <source>
        <dbReference type="EMBL" id="AAR26853.1"/>
    </source>
</evidence>
<dbReference type="InterPro" id="IPR002125">
    <property type="entry name" value="CMP_dCMP_dom"/>
</dbReference>
<dbReference type="GO" id="GO:0016787">
    <property type="term" value="F:hydrolase activity"/>
    <property type="evidence" value="ECO:0007669"/>
    <property type="project" value="InterPro"/>
</dbReference>
<sequence length="120" mass="13769">MKNFDIRLFLECQHLAKFSQHPVFRHGALVTNRTTIVGKGSNRSSLHAEVSALQNVQGGQHMRLRVYVCRVNARGKFMNSKPCQNCMNYMKHRGVYRVYYSDDAGGFSKLVLRNHTPVLE</sequence>
<dbReference type="InterPro" id="IPR016192">
    <property type="entry name" value="APOBEC/CMP_deaminase_Zn-bd"/>
</dbReference>
<accession>Q6XM58</accession>
<evidence type="ECO:0000256" key="2">
    <source>
        <dbReference type="ARBA" id="ARBA00022833"/>
    </source>
</evidence>
<feature type="domain" description="CMP/dCMP-type deaminase" evidence="3">
    <location>
        <begin position="6"/>
        <end position="100"/>
    </location>
</feature>
<evidence type="ECO:0000259" key="3">
    <source>
        <dbReference type="Pfam" id="PF00383"/>
    </source>
</evidence>
<proteinExistence type="predicted"/>
<dbReference type="InterPro" id="IPR016193">
    <property type="entry name" value="Cytidine_deaminase-like"/>
</dbReference>
<keyword evidence="2" id="KW-0862">Zinc</keyword>
<dbReference type="KEGG" id="vg:41332301"/>
<dbReference type="EMBL" id="AY225133">
    <property type="protein sequence ID" value="AAR26853.1"/>
    <property type="molecule type" value="Genomic_DNA"/>
</dbReference>
<keyword evidence="1" id="KW-0479">Metal-binding</keyword>
<organism evidence="4">
    <name type="scientific">Feldmannia irregularis virus a</name>
    <dbReference type="NCBI Taxonomy" id="231992"/>
    <lineage>
        <taxon>Viruses</taxon>
        <taxon>Varidnaviria</taxon>
        <taxon>Bamfordvirae</taxon>
        <taxon>Nucleocytoviricota</taxon>
        <taxon>Megaviricetes</taxon>
        <taxon>Algavirales</taxon>
        <taxon>Phycodnaviridae</taxon>
        <taxon>Phaeovirus</taxon>
        <taxon>Phaeovirus irregularis</taxon>
    </lineage>
</organism>
<dbReference type="PROSITE" id="PS00903">
    <property type="entry name" value="CYT_DCMP_DEAMINASES_1"/>
    <property type="match status" value="1"/>
</dbReference>
<reference evidence="4" key="2">
    <citation type="submission" date="2003-01" db="EMBL/GenBank/DDBJ databases">
        <title>Partial Nucleotide Sequence of the Feldmannia irregularis Virus FirrV-1 Genome: On the Evolution of Large Phaeoviral Genomes.</title>
        <authorList>
            <person name="Delaroque N."/>
            <person name="Knippers R."/>
            <person name="Mueller D.G."/>
            <person name="Boland W."/>
        </authorList>
    </citation>
    <scope>NUCLEOTIDE SEQUENCE</scope>
    <source>
        <strain evidence="4">FirrV-1</strain>
    </source>
</reference>
<dbReference type="SUPFAM" id="SSF53927">
    <property type="entry name" value="Cytidine deaminase-like"/>
    <property type="match status" value="1"/>
</dbReference>
<reference evidence="4" key="1">
    <citation type="journal article" date="2003" name="J. Mol. Evol.">
        <title>Comparisons of two large phaeoviral genomes and evolutionary implications.</title>
        <authorList>
            <person name="Delaroque N."/>
            <person name="Boland W."/>
            <person name="Muller D.G."/>
            <person name="Knippers R."/>
        </authorList>
    </citation>
    <scope>NUCLEOTIDE SEQUENCE</scope>
    <source>
        <strain evidence="4">FirrV-1</strain>
    </source>
</reference>
<protein>
    <submittedName>
        <fullName evidence="4">FirrV-1-A29</fullName>
    </submittedName>
</protein>
<dbReference type="Gene3D" id="3.40.140.10">
    <property type="entry name" value="Cytidine Deaminase, domain 2"/>
    <property type="match status" value="1"/>
</dbReference>
<dbReference type="GeneID" id="41332301"/>
<evidence type="ECO:0000256" key="1">
    <source>
        <dbReference type="ARBA" id="ARBA00022723"/>
    </source>
</evidence>